<comment type="caution">
    <text evidence="6">The sequence shown here is derived from an EMBL/GenBank/DDBJ whole genome shotgun (WGS) entry which is preliminary data.</text>
</comment>
<dbReference type="GO" id="GO:0005634">
    <property type="term" value="C:nucleus"/>
    <property type="evidence" value="ECO:0007669"/>
    <property type="project" value="TreeGrafter"/>
</dbReference>
<keyword evidence="7" id="KW-1185">Reference proteome</keyword>
<dbReference type="SMART" id="SM00478">
    <property type="entry name" value="ENDO3c"/>
    <property type="match status" value="1"/>
</dbReference>
<evidence type="ECO:0000313" key="6">
    <source>
        <dbReference type="EMBL" id="KAJ2757424.1"/>
    </source>
</evidence>
<dbReference type="PANTHER" id="PTHR10242:SF2">
    <property type="entry name" value="N-GLYCOSYLASE_DNA LYASE"/>
    <property type="match status" value="1"/>
</dbReference>
<feature type="region of interest" description="Disordered" evidence="4">
    <location>
        <begin position="280"/>
        <end position="344"/>
    </location>
</feature>
<sequence>MDVTDEDYDHHVRGLSYKRRIKKQSIDSNRPGSFYDSDSDDHAIRPNVDKTTDPSVLEANVSAFVQRIRQMVPRVDDIVVLPTPFNISKECTSLYGSLVIQLFQLAKRITYSEYDSTSVPLELQPNQICDLVHISFDIDFDPNPFLGDAYLENLRHVSVEVARAELMKLSGVGPKVADCVLLMSLDKADAVPVDTHIWQVAQKRYVGRLTGSESKLANMLLPSDRQEQIRELARQLSAFKSPSTKAYELAQALIVTLFSPYAGWAQGMLLSDDLVGNVDPAAAKPTTKPKPKSKPEPKPTPAKRKAEAPPTIPKQEHETVAEPSARRTGLRPRPASSVLTKCSL</sequence>
<feature type="domain" description="HhH-GPD" evidence="5">
    <location>
        <begin position="57"/>
        <end position="242"/>
    </location>
</feature>
<evidence type="ECO:0000256" key="2">
    <source>
        <dbReference type="ARBA" id="ARBA00012720"/>
    </source>
</evidence>
<evidence type="ECO:0000256" key="1">
    <source>
        <dbReference type="ARBA" id="ARBA00010679"/>
    </source>
</evidence>
<dbReference type="SUPFAM" id="SSF48150">
    <property type="entry name" value="DNA-glycosylase"/>
    <property type="match status" value="1"/>
</dbReference>
<dbReference type="OrthoDB" id="238681at2759"/>
<protein>
    <recommendedName>
        <fullName evidence="2">DNA-(apurinic or apyrimidinic site) lyase</fullName>
        <ecNumber evidence="2">4.2.99.18</ecNumber>
    </recommendedName>
</protein>
<proteinExistence type="inferred from homology"/>
<comment type="similarity">
    <text evidence="1">Belongs to the type-1 OGG1 family.</text>
</comment>
<accession>A0A9W8H038</accession>
<evidence type="ECO:0000259" key="5">
    <source>
        <dbReference type="SMART" id="SM00478"/>
    </source>
</evidence>
<dbReference type="InterPro" id="IPR003265">
    <property type="entry name" value="HhH-GPD_domain"/>
</dbReference>
<dbReference type="GO" id="GO:0006285">
    <property type="term" value="P:base-excision repair, AP site formation"/>
    <property type="evidence" value="ECO:0007669"/>
    <property type="project" value="TreeGrafter"/>
</dbReference>
<dbReference type="GO" id="GO:0034039">
    <property type="term" value="F:8-oxo-7,8-dihydroguanine DNA N-glycosylase activity"/>
    <property type="evidence" value="ECO:0007669"/>
    <property type="project" value="TreeGrafter"/>
</dbReference>
<gene>
    <name evidence="6" type="primary">OGG1_1</name>
    <name evidence="6" type="ORF">GGI19_000025</name>
</gene>
<dbReference type="InterPro" id="IPR011257">
    <property type="entry name" value="DNA_glycosylase"/>
</dbReference>
<evidence type="ECO:0000256" key="3">
    <source>
        <dbReference type="ARBA" id="ARBA00044632"/>
    </source>
</evidence>
<dbReference type="CDD" id="cd00056">
    <property type="entry name" value="ENDO3c"/>
    <property type="match status" value="1"/>
</dbReference>
<dbReference type="InterPro" id="IPR023170">
    <property type="entry name" value="HhH_base_excis_C"/>
</dbReference>
<reference evidence="6" key="1">
    <citation type="submission" date="2022-07" db="EMBL/GenBank/DDBJ databases">
        <title>Phylogenomic reconstructions and comparative analyses of Kickxellomycotina fungi.</title>
        <authorList>
            <person name="Reynolds N.K."/>
            <person name="Stajich J.E."/>
            <person name="Barry K."/>
            <person name="Grigoriev I.V."/>
            <person name="Crous P."/>
            <person name="Smith M.E."/>
        </authorList>
    </citation>
    <scope>NUCLEOTIDE SEQUENCE</scope>
    <source>
        <strain evidence="6">BCRC 34297</strain>
    </source>
</reference>
<feature type="region of interest" description="Disordered" evidence="4">
    <location>
        <begin position="27"/>
        <end position="51"/>
    </location>
</feature>
<dbReference type="PANTHER" id="PTHR10242">
    <property type="entry name" value="8-OXOGUANINE DNA GLYCOSYLASE"/>
    <property type="match status" value="1"/>
</dbReference>
<dbReference type="Gene3D" id="1.10.340.30">
    <property type="entry name" value="Hypothetical protein, domain 2"/>
    <property type="match status" value="1"/>
</dbReference>
<evidence type="ECO:0000256" key="4">
    <source>
        <dbReference type="SAM" id="MobiDB-lite"/>
    </source>
</evidence>
<feature type="compositionally biased region" description="Basic and acidic residues" evidence="4">
    <location>
        <begin position="40"/>
        <end position="51"/>
    </location>
</feature>
<comment type="catalytic activity">
    <reaction evidence="3">
        <text>2'-deoxyribonucleotide-(2'-deoxyribose 5'-phosphate)-2'-deoxyribonucleotide-DNA = a 3'-end 2'-deoxyribonucleotide-(2,3-dehydro-2,3-deoxyribose 5'-phosphate)-DNA + a 5'-end 5'-phospho-2'-deoxyribonucleoside-DNA + H(+)</text>
        <dbReference type="Rhea" id="RHEA:66592"/>
        <dbReference type="Rhea" id="RHEA-COMP:13180"/>
        <dbReference type="Rhea" id="RHEA-COMP:16897"/>
        <dbReference type="Rhea" id="RHEA-COMP:17067"/>
        <dbReference type="ChEBI" id="CHEBI:15378"/>
        <dbReference type="ChEBI" id="CHEBI:136412"/>
        <dbReference type="ChEBI" id="CHEBI:157695"/>
        <dbReference type="ChEBI" id="CHEBI:167181"/>
        <dbReference type="EC" id="4.2.99.18"/>
    </reaction>
</comment>
<name>A0A9W8H038_9FUNG</name>
<dbReference type="Proteomes" id="UP001140011">
    <property type="component" value="Unassembled WGS sequence"/>
</dbReference>
<organism evidence="6 7">
    <name type="scientific">Coemansia pectinata</name>
    <dbReference type="NCBI Taxonomy" id="1052879"/>
    <lineage>
        <taxon>Eukaryota</taxon>
        <taxon>Fungi</taxon>
        <taxon>Fungi incertae sedis</taxon>
        <taxon>Zoopagomycota</taxon>
        <taxon>Kickxellomycotina</taxon>
        <taxon>Kickxellomycetes</taxon>
        <taxon>Kickxellales</taxon>
        <taxon>Kickxellaceae</taxon>
        <taxon>Coemansia</taxon>
    </lineage>
</organism>
<evidence type="ECO:0000313" key="7">
    <source>
        <dbReference type="Proteomes" id="UP001140011"/>
    </source>
</evidence>
<dbReference type="InterPro" id="IPR052054">
    <property type="entry name" value="Oxidative_DNA_repair_enzyme"/>
</dbReference>
<keyword evidence="6" id="KW-0456">Lyase</keyword>
<dbReference type="Gene3D" id="1.10.1670.10">
    <property type="entry name" value="Helix-hairpin-Helix base-excision DNA repair enzymes (C-terminal)"/>
    <property type="match status" value="1"/>
</dbReference>
<dbReference type="GO" id="GO:0140078">
    <property type="term" value="F:class I DNA-(apurinic or apyrimidinic site) endonuclease activity"/>
    <property type="evidence" value="ECO:0007669"/>
    <property type="project" value="UniProtKB-EC"/>
</dbReference>
<dbReference type="EMBL" id="JANBUH010000001">
    <property type="protein sequence ID" value="KAJ2757424.1"/>
    <property type="molecule type" value="Genomic_DNA"/>
</dbReference>
<dbReference type="EC" id="4.2.99.18" evidence="2"/>
<dbReference type="AlphaFoldDB" id="A0A9W8H038"/>